<accession>A0A5F2EP11</accession>
<evidence type="ECO:0000259" key="4">
    <source>
        <dbReference type="Pfam" id="PF07987"/>
    </source>
</evidence>
<keyword evidence="3" id="KW-0732">Signal</keyword>
<accession>A0A2S0WMC1</accession>
<organism evidence="5 6">
    <name type="scientific">Aeromicrobium chenweiae</name>
    <dbReference type="NCBI Taxonomy" id="2079793"/>
    <lineage>
        <taxon>Bacteria</taxon>
        <taxon>Bacillati</taxon>
        <taxon>Actinomycetota</taxon>
        <taxon>Actinomycetes</taxon>
        <taxon>Propionibacteriales</taxon>
        <taxon>Nocardioidaceae</taxon>
        <taxon>Aeromicrobium</taxon>
    </lineage>
</organism>
<evidence type="ECO:0000256" key="2">
    <source>
        <dbReference type="SAM" id="Phobius"/>
    </source>
</evidence>
<feature type="domain" description="YncI copper-binding" evidence="4">
    <location>
        <begin position="27"/>
        <end position="172"/>
    </location>
</feature>
<reference evidence="6" key="1">
    <citation type="submission" date="2018-01" db="EMBL/GenBank/DDBJ databases">
        <authorList>
            <person name="Li J."/>
        </authorList>
    </citation>
    <scope>NUCLEOTIDE SEQUENCE [LARGE SCALE GENOMIC DNA]</scope>
    <source>
        <strain evidence="6">592</strain>
    </source>
</reference>
<sequence>MHRTTARLSAALVTAALVAVAAPASAHVGVSSTDASQGGFGKAVFRVPNESDTAATTKLVVTLPEKTPFAFVTAGAKPGWKVEVSKEKLDKPTKVGSFELTEVVRTITWTATDGGTPTSQFDEFAISGGPFPEQDSIAFAAQQTYDDGEVVDWDEVQKGDTEPEHPAPTMTLAELTDDGHGAAPAAHSEDAAAAGADVEESGNDLGTWLGGAALVVAVAALVVALRQNRRRA</sequence>
<feature type="transmembrane region" description="Helical" evidence="2">
    <location>
        <begin position="205"/>
        <end position="225"/>
    </location>
</feature>
<dbReference type="CDD" id="cd08545">
    <property type="entry name" value="YcnI_like"/>
    <property type="match status" value="1"/>
</dbReference>
<keyword evidence="2" id="KW-0812">Transmembrane</keyword>
<gene>
    <name evidence="5" type="ORF">C3E78_09715</name>
</gene>
<keyword evidence="6" id="KW-1185">Reference proteome</keyword>
<keyword evidence="2" id="KW-1133">Transmembrane helix</keyword>
<dbReference type="InterPro" id="IPR038507">
    <property type="entry name" value="YcnI-like_sf"/>
</dbReference>
<evidence type="ECO:0000256" key="1">
    <source>
        <dbReference type="SAM" id="MobiDB-lite"/>
    </source>
</evidence>
<name>A0A2S0WMC1_9ACTN</name>
<dbReference type="RefSeq" id="WP_108578101.1">
    <property type="nucleotide sequence ID" value="NZ_CP026952.1"/>
</dbReference>
<feature type="compositionally biased region" description="Low complexity" evidence="1">
    <location>
        <begin position="182"/>
        <end position="196"/>
    </location>
</feature>
<dbReference type="Pfam" id="PF07987">
    <property type="entry name" value="DUF1775"/>
    <property type="match status" value="1"/>
</dbReference>
<feature type="region of interest" description="Disordered" evidence="1">
    <location>
        <begin position="175"/>
        <end position="198"/>
    </location>
</feature>
<dbReference type="OrthoDB" id="9810871at2"/>
<evidence type="ECO:0000256" key="3">
    <source>
        <dbReference type="SAM" id="SignalP"/>
    </source>
</evidence>
<feature type="signal peptide" evidence="3">
    <location>
        <begin position="1"/>
        <end position="26"/>
    </location>
</feature>
<dbReference type="EMBL" id="CP026952">
    <property type="protein sequence ID" value="AWB92456.1"/>
    <property type="molecule type" value="Genomic_DNA"/>
</dbReference>
<protein>
    <submittedName>
        <fullName evidence="5">Nuclear export factor GLE1</fullName>
    </submittedName>
</protein>
<dbReference type="InterPro" id="IPR012533">
    <property type="entry name" value="YcnI-copper_dom"/>
</dbReference>
<proteinExistence type="predicted"/>
<dbReference type="Proteomes" id="UP000244384">
    <property type="component" value="Chromosome"/>
</dbReference>
<dbReference type="KEGG" id="aez:C3E78_09715"/>
<dbReference type="AlphaFoldDB" id="A0A2S0WMC1"/>
<dbReference type="Gene3D" id="2.60.40.2230">
    <property type="entry name" value="Uncharacterised protein YcnI-like PF07987, DUF1775"/>
    <property type="match status" value="1"/>
</dbReference>
<feature type="chain" id="PRO_5044342955" evidence="3">
    <location>
        <begin position="27"/>
        <end position="232"/>
    </location>
</feature>
<keyword evidence="2" id="KW-0472">Membrane</keyword>
<evidence type="ECO:0000313" key="6">
    <source>
        <dbReference type="Proteomes" id="UP000244384"/>
    </source>
</evidence>
<evidence type="ECO:0000313" key="5">
    <source>
        <dbReference type="EMBL" id="AWB92456.1"/>
    </source>
</evidence>